<evidence type="ECO:0000256" key="1">
    <source>
        <dbReference type="ARBA" id="ARBA00004651"/>
    </source>
</evidence>
<evidence type="ECO:0000313" key="11">
    <source>
        <dbReference type="Proteomes" id="UP000243205"/>
    </source>
</evidence>
<dbReference type="Pfam" id="PF02687">
    <property type="entry name" value="FtsX"/>
    <property type="match status" value="1"/>
</dbReference>
<name>A0A1G7A4T9_9BACT</name>
<dbReference type="GO" id="GO:0005886">
    <property type="term" value="C:plasma membrane"/>
    <property type="evidence" value="ECO:0007669"/>
    <property type="project" value="UniProtKB-SubCell"/>
</dbReference>
<accession>A0A1G7A4T9</accession>
<evidence type="ECO:0000259" key="9">
    <source>
        <dbReference type="Pfam" id="PF12704"/>
    </source>
</evidence>
<protein>
    <submittedName>
        <fullName evidence="10">Putative ABC transport system permease protein</fullName>
    </submittedName>
</protein>
<dbReference type="AlphaFoldDB" id="A0A1G7A4T9"/>
<sequence length="428" mass="47099">MRPWFAVSLIAFGRDLRLGLAQLRLHGLRSLLTMLGMVFGVASVVAMLAVGQGAAHEALEQIRQFGSEVLVAESVKEVAQEKKRQSASFLSVYGLTYADADRLRHNLPHLLRLVPVKQQREQAQKDGRLLEVRLVGTTPDWFDLVPRPLLAGRTLRPLDEQYRKPVAVVTEEVARQLLPLQVPVGQRLRIGSNYYEVVGVLRSSAAGQGGARAPDQPRDVYIPLASFRQNLGDVYLRRVAGTSVRERVELHQLLLQMDSEQVVEATAAALDGLFQRFHRRQDVVLHVPLTLLRQAEQTQRTFNLVLGAIAGISLLVGGIGIMNIMLASVTERTREIGIRRAIGARRRQIARQFLAETLVLSGCGGLLGLLLGLLLPWLISRLTGLTTLVTPASLLLALAISMAVGLVFGLYPALRAARLDPIVALRHE</sequence>
<dbReference type="GO" id="GO:0022857">
    <property type="term" value="F:transmembrane transporter activity"/>
    <property type="evidence" value="ECO:0007669"/>
    <property type="project" value="TreeGrafter"/>
</dbReference>
<dbReference type="RefSeq" id="WP_216095175.1">
    <property type="nucleotide sequence ID" value="NZ_FNAQ01000003.1"/>
</dbReference>
<dbReference type="Proteomes" id="UP000243205">
    <property type="component" value="Unassembled WGS sequence"/>
</dbReference>
<keyword evidence="3 7" id="KW-0812">Transmembrane</keyword>
<evidence type="ECO:0000313" key="10">
    <source>
        <dbReference type="EMBL" id="SDE09653.1"/>
    </source>
</evidence>
<evidence type="ECO:0000256" key="4">
    <source>
        <dbReference type="ARBA" id="ARBA00022989"/>
    </source>
</evidence>
<dbReference type="PANTHER" id="PTHR30572">
    <property type="entry name" value="MEMBRANE COMPONENT OF TRANSPORTER-RELATED"/>
    <property type="match status" value="1"/>
</dbReference>
<reference evidence="11" key="1">
    <citation type="submission" date="2016-10" db="EMBL/GenBank/DDBJ databases">
        <authorList>
            <person name="Varghese N."/>
            <person name="Submissions S."/>
        </authorList>
    </citation>
    <scope>NUCLEOTIDE SEQUENCE [LARGE SCALE GENOMIC DNA]</scope>
    <source>
        <strain evidence="11">DSM 8987</strain>
    </source>
</reference>
<comment type="subcellular location">
    <subcellularLocation>
        <location evidence="1">Cell membrane</location>
        <topology evidence="1">Multi-pass membrane protein</topology>
    </subcellularLocation>
</comment>
<keyword evidence="2" id="KW-1003">Cell membrane</keyword>
<proteinExistence type="inferred from homology"/>
<feature type="domain" description="MacB-like periplasmic core" evidence="9">
    <location>
        <begin position="30"/>
        <end position="271"/>
    </location>
</feature>
<organism evidence="10 11">
    <name type="scientific">Desulfuromonas thiophila</name>
    <dbReference type="NCBI Taxonomy" id="57664"/>
    <lineage>
        <taxon>Bacteria</taxon>
        <taxon>Pseudomonadati</taxon>
        <taxon>Thermodesulfobacteriota</taxon>
        <taxon>Desulfuromonadia</taxon>
        <taxon>Desulfuromonadales</taxon>
        <taxon>Desulfuromonadaceae</taxon>
        <taxon>Desulfuromonas</taxon>
    </lineage>
</organism>
<evidence type="ECO:0000256" key="3">
    <source>
        <dbReference type="ARBA" id="ARBA00022692"/>
    </source>
</evidence>
<dbReference type="STRING" id="57664.SAMN05661003_103263"/>
<feature type="transmembrane region" description="Helical" evidence="7">
    <location>
        <begin position="391"/>
        <end position="411"/>
    </location>
</feature>
<keyword evidence="5 7" id="KW-0472">Membrane</keyword>
<dbReference type="InterPro" id="IPR050250">
    <property type="entry name" value="Macrolide_Exporter_MacB"/>
</dbReference>
<evidence type="ECO:0000259" key="8">
    <source>
        <dbReference type="Pfam" id="PF02687"/>
    </source>
</evidence>
<feature type="transmembrane region" description="Helical" evidence="7">
    <location>
        <begin position="353"/>
        <end position="379"/>
    </location>
</feature>
<keyword evidence="4 7" id="KW-1133">Transmembrane helix</keyword>
<gene>
    <name evidence="10" type="ORF">SAMN05661003_103263</name>
</gene>
<evidence type="ECO:0000256" key="5">
    <source>
        <dbReference type="ARBA" id="ARBA00023136"/>
    </source>
</evidence>
<evidence type="ECO:0000256" key="2">
    <source>
        <dbReference type="ARBA" id="ARBA00022475"/>
    </source>
</evidence>
<feature type="domain" description="ABC3 transporter permease C-terminal" evidence="8">
    <location>
        <begin position="308"/>
        <end position="421"/>
    </location>
</feature>
<dbReference type="InterPro" id="IPR025857">
    <property type="entry name" value="MacB_PCD"/>
</dbReference>
<evidence type="ECO:0000256" key="6">
    <source>
        <dbReference type="ARBA" id="ARBA00038076"/>
    </source>
</evidence>
<keyword evidence="11" id="KW-1185">Reference proteome</keyword>
<dbReference type="InterPro" id="IPR003838">
    <property type="entry name" value="ABC3_permease_C"/>
</dbReference>
<feature type="transmembrane region" description="Helical" evidence="7">
    <location>
        <begin position="31"/>
        <end position="51"/>
    </location>
</feature>
<dbReference type="Pfam" id="PF12704">
    <property type="entry name" value="MacB_PCD"/>
    <property type="match status" value="1"/>
</dbReference>
<feature type="transmembrane region" description="Helical" evidence="7">
    <location>
        <begin position="304"/>
        <end position="330"/>
    </location>
</feature>
<dbReference type="PANTHER" id="PTHR30572:SF4">
    <property type="entry name" value="ABC TRANSPORTER PERMEASE YTRF"/>
    <property type="match status" value="1"/>
</dbReference>
<comment type="similarity">
    <text evidence="6">Belongs to the ABC-4 integral membrane protein family.</text>
</comment>
<dbReference type="EMBL" id="FNAQ01000003">
    <property type="protein sequence ID" value="SDE09653.1"/>
    <property type="molecule type" value="Genomic_DNA"/>
</dbReference>
<evidence type="ECO:0000256" key="7">
    <source>
        <dbReference type="SAM" id="Phobius"/>
    </source>
</evidence>